<sequence>MELLKTWVNNYNAGAGILAFEEIHALLGCSKIFAEVYISELCRDGFIQLTGGGWAASAYTLTDKAKFYAIEQNWITE</sequence>
<organism evidence="1 2">
    <name type="scientific">Vibrio sagamiensis NBRC 104589</name>
    <dbReference type="NCBI Taxonomy" id="1219064"/>
    <lineage>
        <taxon>Bacteria</taxon>
        <taxon>Pseudomonadati</taxon>
        <taxon>Pseudomonadota</taxon>
        <taxon>Gammaproteobacteria</taxon>
        <taxon>Vibrionales</taxon>
        <taxon>Vibrionaceae</taxon>
        <taxon>Vibrio</taxon>
    </lineage>
</organism>
<evidence type="ECO:0000313" key="2">
    <source>
        <dbReference type="Proteomes" id="UP000321922"/>
    </source>
</evidence>
<protein>
    <submittedName>
        <fullName evidence="1">Uncharacterized protein</fullName>
    </submittedName>
</protein>
<comment type="caution">
    <text evidence="1">The sequence shown here is derived from an EMBL/GenBank/DDBJ whole genome shotgun (WGS) entry which is preliminary data.</text>
</comment>
<evidence type="ECO:0000313" key="1">
    <source>
        <dbReference type="EMBL" id="GEM76114.1"/>
    </source>
</evidence>
<dbReference type="EMBL" id="BJXJ01000020">
    <property type="protein sequence ID" value="GEM76114.1"/>
    <property type="molecule type" value="Genomic_DNA"/>
</dbReference>
<dbReference type="RefSeq" id="WP_083932290.1">
    <property type="nucleotide sequence ID" value="NZ_BAOJ01000098.1"/>
</dbReference>
<gene>
    <name evidence="1" type="ORF">VSA01S_22260</name>
</gene>
<reference evidence="1 2" key="1">
    <citation type="submission" date="2019-07" db="EMBL/GenBank/DDBJ databases">
        <title>Whole genome shotgun sequence of Vibrio sagamiensis NBRC 104589.</title>
        <authorList>
            <person name="Hosoyama A."/>
            <person name="Uohara A."/>
            <person name="Ohji S."/>
            <person name="Ichikawa N."/>
        </authorList>
    </citation>
    <scope>NUCLEOTIDE SEQUENCE [LARGE SCALE GENOMIC DNA]</scope>
    <source>
        <strain evidence="1 2">NBRC 104589</strain>
    </source>
</reference>
<proteinExistence type="predicted"/>
<accession>A0A511QFP6</accession>
<name>A0A511QFP6_9VIBR</name>
<dbReference type="Proteomes" id="UP000321922">
    <property type="component" value="Unassembled WGS sequence"/>
</dbReference>
<dbReference type="AlphaFoldDB" id="A0A511QFP6"/>
<keyword evidence="2" id="KW-1185">Reference proteome</keyword>